<reference evidence="2" key="1">
    <citation type="submission" date="2023-07" db="EMBL/GenBank/DDBJ databases">
        <authorList>
            <consortium name="AG Swart"/>
            <person name="Singh M."/>
            <person name="Singh A."/>
            <person name="Seah K."/>
            <person name="Emmerich C."/>
        </authorList>
    </citation>
    <scope>NUCLEOTIDE SEQUENCE</scope>
    <source>
        <strain evidence="2">DP1</strain>
    </source>
</reference>
<accession>A0AAD1UAS5</accession>
<protein>
    <submittedName>
        <fullName evidence="2">Uncharacterized protein</fullName>
    </submittedName>
</protein>
<dbReference type="AlphaFoldDB" id="A0AAD1UAS5"/>
<sequence>MEVKTNRSTQRLCLNLFSKPHYNLSKSLQKQILDKYTPRRIKKTKLLNKIPAHFMKKYSLSQMPSKTLYKPEINTDIKEMMNHKTVRDMPKKKLANLKAPSLGPQCLKTGREVLLNSNRNSNLKTPEFAALNEEAPKRMRYNSQERITRFGTIIEENLANILSPNYDPCTPDKFMSPKFGTPRNHSRLGSESEKDYSKIHINLHDELDCKEHEISFDCKDTSPAKSSQPYPENYPPNIKMSRKEDQPLEQSSEEEGYESPLKELGSGADQASWINITQIKRIGEPSILHSFCNPNLPFQKFRIRKSNVTNIDYNDPAVEKILNSEKSNTQFPQLDRYKEVVKKCLADPDYLLSTEYLETEINTKPITKFYKSRSSAKIKTKKSYFEKPEWREQIRNLNCIRSLRSINKTTRTIPSKHKPLSIENYEHRSKKITEKEIVNPPALRPMYRKSTRRLLPLTTKTKTLKLDPKALSGALILNSRLK</sequence>
<dbReference type="Proteomes" id="UP001295684">
    <property type="component" value="Unassembled WGS sequence"/>
</dbReference>
<evidence type="ECO:0000256" key="1">
    <source>
        <dbReference type="SAM" id="MobiDB-lite"/>
    </source>
</evidence>
<keyword evidence="3" id="KW-1185">Reference proteome</keyword>
<feature type="region of interest" description="Disordered" evidence="1">
    <location>
        <begin position="220"/>
        <end position="264"/>
    </location>
</feature>
<organism evidence="2 3">
    <name type="scientific">Euplotes crassus</name>
    <dbReference type="NCBI Taxonomy" id="5936"/>
    <lineage>
        <taxon>Eukaryota</taxon>
        <taxon>Sar</taxon>
        <taxon>Alveolata</taxon>
        <taxon>Ciliophora</taxon>
        <taxon>Intramacronucleata</taxon>
        <taxon>Spirotrichea</taxon>
        <taxon>Hypotrichia</taxon>
        <taxon>Euplotida</taxon>
        <taxon>Euplotidae</taxon>
        <taxon>Moneuplotes</taxon>
    </lineage>
</organism>
<proteinExistence type="predicted"/>
<evidence type="ECO:0000313" key="3">
    <source>
        <dbReference type="Proteomes" id="UP001295684"/>
    </source>
</evidence>
<name>A0AAD1UAS5_EUPCR</name>
<gene>
    <name evidence="2" type="ORF">ECRASSUSDP1_LOCUS3361</name>
</gene>
<dbReference type="EMBL" id="CAMPGE010003221">
    <property type="protein sequence ID" value="CAI2362044.1"/>
    <property type="molecule type" value="Genomic_DNA"/>
</dbReference>
<comment type="caution">
    <text evidence="2">The sequence shown here is derived from an EMBL/GenBank/DDBJ whole genome shotgun (WGS) entry which is preliminary data.</text>
</comment>
<evidence type="ECO:0000313" key="2">
    <source>
        <dbReference type="EMBL" id="CAI2362044.1"/>
    </source>
</evidence>